<dbReference type="SUPFAM" id="SSF55785">
    <property type="entry name" value="PYP-like sensor domain (PAS domain)"/>
    <property type="match status" value="1"/>
</dbReference>
<dbReference type="Pfam" id="PF13188">
    <property type="entry name" value="PAS_8"/>
    <property type="match status" value="1"/>
</dbReference>
<dbReference type="SMART" id="SM00091">
    <property type="entry name" value="PAS"/>
    <property type="match status" value="1"/>
</dbReference>
<feature type="domain" description="PAS" evidence="1">
    <location>
        <begin position="21"/>
        <end position="69"/>
    </location>
</feature>
<dbReference type="AlphaFoldDB" id="T1CFI4"/>
<dbReference type="InterPro" id="IPR000014">
    <property type="entry name" value="PAS"/>
</dbReference>
<accession>T1CFI4</accession>
<feature type="non-terminal residue" evidence="2">
    <location>
        <position position="1"/>
    </location>
</feature>
<dbReference type="GO" id="GO:0016301">
    <property type="term" value="F:kinase activity"/>
    <property type="evidence" value="ECO:0007669"/>
    <property type="project" value="UniProtKB-KW"/>
</dbReference>
<name>T1CFI4_9ZZZZ</name>
<sequence>DKQMPTSLLLTAPEFKALRASESSYRRLFETAQDGILLLNVDTAQIEDVNPYLINMLGYTHAEFLGKKLWEVGPFSDRCESKEMFAELQT</sequence>
<evidence type="ECO:0000259" key="1">
    <source>
        <dbReference type="PROSITE" id="PS50112"/>
    </source>
</evidence>
<feature type="non-terminal residue" evidence="2">
    <location>
        <position position="90"/>
    </location>
</feature>
<organism evidence="2">
    <name type="scientific">mine drainage metagenome</name>
    <dbReference type="NCBI Taxonomy" id="410659"/>
    <lineage>
        <taxon>unclassified sequences</taxon>
        <taxon>metagenomes</taxon>
        <taxon>ecological metagenomes</taxon>
    </lineage>
</organism>
<dbReference type="PROSITE" id="PS50112">
    <property type="entry name" value="PAS"/>
    <property type="match status" value="1"/>
</dbReference>
<reference evidence="2" key="1">
    <citation type="submission" date="2013-08" db="EMBL/GenBank/DDBJ databases">
        <authorList>
            <person name="Mendez C."/>
            <person name="Richter M."/>
            <person name="Ferrer M."/>
            <person name="Sanchez J."/>
        </authorList>
    </citation>
    <scope>NUCLEOTIDE SEQUENCE</scope>
</reference>
<dbReference type="CDD" id="cd00130">
    <property type="entry name" value="PAS"/>
    <property type="match status" value="1"/>
</dbReference>
<comment type="caution">
    <text evidence="2">The sequence shown here is derived from an EMBL/GenBank/DDBJ whole genome shotgun (WGS) entry which is preliminary data.</text>
</comment>
<dbReference type="InterPro" id="IPR035965">
    <property type="entry name" value="PAS-like_dom_sf"/>
</dbReference>
<keyword evidence="2" id="KW-0808">Transferase</keyword>
<dbReference type="NCBIfam" id="TIGR00229">
    <property type="entry name" value="sensory_box"/>
    <property type="match status" value="1"/>
</dbReference>
<protein>
    <submittedName>
        <fullName evidence="2">PAS/PAC sensor hybrid histidine kinase</fullName>
    </submittedName>
</protein>
<keyword evidence="2" id="KW-0418">Kinase</keyword>
<proteinExistence type="predicted"/>
<evidence type="ECO:0000313" key="2">
    <source>
        <dbReference type="EMBL" id="EQD80438.1"/>
    </source>
</evidence>
<dbReference type="EMBL" id="AUZX01000676">
    <property type="protein sequence ID" value="EQD80438.1"/>
    <property type="molecule type" value="Genomic_DNA"/>
</dbReference>
<dbReference type="Gene3D" id="3.30.450.20">
    <property type="entry name" value="PAS domain"/>
    <property type="match status" value="1"/>
</dbReference>
<gene>
    <name evidence="2" type="ORF">B1A_00891</name>
</gene>
<reference evidence="2" key="2">
    <citation type="journal article" date="2014" name="ISME J.">
        <title>Microbial stratification in low pH oxic and suboxic macroscopic growths along an acid mine drainage.</title>
        <authorList>
            <person name="Mendez-Garcia C."/>
            <person name="Mesa V."/>
            <person name="Sprenger R.R."/>
            <person name="Richter M."/>
            <person name="Diez M.S."/>
            <person name="Solano J."/>
            <person name="Bargiela R."/>
            <person name="Golyshina O.V."/>
            <person name="Manteca A."/>
            <person name="Ramos J.L."/>
            <person name="Gallego J.R."/>
            <person name="Llorente I."/>
            <person name="Martins Dos Santos V.A."/>
            <person name="Jensen O.N."/>
            <person name="Pelaez A.I."/>
            <person name="Sanchez J."/>
            <person name="Ferrer M."/>
        </authorList>
    </citation>
    <scope>NUCLEOTIDE SEQUENCE</scope>
</reference>